<reference evidence="8 9" key="1">
    <citation type="submission" date="2019-01" db="EMBL/GenBank/DDBJ databases">
        <title>Genome sequencing of strain FW10M-9.</title>
        <authorList>
            <person name="Heo J."/>
            <person name="Kim S.-J."/>
            <person name="Kim J.-S."/>
            <person name="Hong S.-B."/>
            <person name="Kwon S.-W."/>
        </authorList>
    </citation>
    <scope>NUCLEOTIDE SEQUENCE [LARGE SCALE GENOMIC DNA]</scope>
    <source>
        <strain evidence="8 9">FW10M-9</strain>
    </source>
</reference>
<dbReference type="PANTHER" id="PTHR43124:SF3">
    <property type="entry name" value="CHLORAMPHENICOL EFFLUX PUMP RV0191"/>
    <property type="match status" value="1"/>
</dbReference>
<dbReference type="GO" id="GO:0005886">
    <property type="term" value="C:plasma membrane"/>
    <property type="evidence" value="ECO:0007669"/>
    <property type="project" value="UniProtKB-SubCell"/>
</dbReference>
<keyword evidence="3 6" id="KW-0812">Transmembrane</keyword>
<dbReference type="CDD" id="cd06174">
    <property type="entry name" value="MFS"/>
    <property type="match status" value="1"/>
</dbReference>
<dbReference type="AlphaFoldDB" id="A0A4V0YGF0"/>
<feature type="transmembrane region" description="Helical" evidence="6">
    <location>
        <begin position="304"/>
        <end position="331"/>
    </location>
</feature>
<organism evidence="8 9">
    <name type="scientific">Xylanimonas protaetiae</name>
    <dbReference type="NCBI Taxonomy" id="2509457"/>
    <lineage>
        <taxon>Bacteria</taxon>
        <taxon>Bacillati</taxon>
        <taxon>Actinomycetota</taxon>
        <taxon>Actinomycetes</taxon>
        <taxon>Micrococcales</taxon>
        <taxon>Promicromonosporaceae</taxon>
        <taxon>Xylanimonas</taxon>
    </lineage>
</organism>
<keyword evidence="9" id="KW-1185">Reference proteome</keyword>
<evidence type="ECO:0000313" key="9">
    <source>
        <dbReference type="Proteomes" id="UP000292118"/>
    </source>
</evidence>
<evidence type="ECO:0000256" key="5">
    <source>
        <dbReference type="ARBA" id="ARBA00023136"/>
    </source>
</evidence>
<feature type="transmembrane region" description="Helical" evidence="6">
    <location>
        <begin position="206"/>
        <end position="234"/>
    </location>
</feature>
<dbReference type="Pfam" id="PF07690">
    <property type="entry name" value="MFS_1"/>
    <property type="match status" value="1"/>
</dbReference>
<dbReference type="SUPFAM" id="SSF103473">
    <property type="entry name" value="MFS general substrate transporter"/>
    <property type="match status" value="1"/>
</dbReference>
<dbReference type="EMBL" id="CP035493">
    <property type="protein sequence ID" value="QAY70981.1"/>
    <property type="molecule type" value="Genomic_DNA"/>
</dbReference>
<gene>
    <name evidence="8" type="ORF">ET471_13875</name>
</gene>
<evidence type="ECO:0000256" key="1">
    <source>
        <dbReference type="ARBA" id="ARBA00004651"/>
    </source>
</evidence>
<feature type="transmembrane region" description="Helical" evidence="6">
    <location>
        <begin position="46"/>
        <end position="65"/>
    </location>
</feature>
<keyword evidence="2" id="KW-1003">Cell membrane</keyword>
<dbReference type="GO" id="GO:0022857">
    <property type="term" value="F:transmembrane transporter activity"/>
    <property type="evidence" value="ECO:0007669"/>
    <property type="project" value="InterPro"/>
</dbReference>
<comment type="subcellular location">
    <subcellularLocation>
        <location evidence="1">Cell membrane</location>
        <topology evidence="1">Multi-pass membrane protein</topology>
    </subcellularLocation>
</comment>
<name>A0A4V0YGF0_9MICO</name>
<sequence length="422" mass="43675">MPRSRLAPWFVWAAGMAVYVLAVAHRSSFGVAGLDAAARFDVPATVLSLFAVLQLGTYALMQLPMGMALDAWGPRRLLTSGAVLMAAGQVGMAFAPNVGVAIAVRVLLGTGDAAVFISVLRLVWSWFEPRRVPLLTQLTGLVGQLGQVVSAVPFALALHRFGWAPAFTAMALVGGLTAVAAAVGVRPGPQDEPPLRRGLEGLGAALTSPGTWLGFFAHLLGGVSINTFLLMWGVPFLVEGQGLSTGQAGALLSLSTGVAIVAGPVVGEFTARHPLHRTWGTLSVTALTCAAWALVLLPTTPRPFGVLVLFTVLVSVGGPSALIGMDLAASFNPPERRGTAQGVANMGGFLSAVLVMLAVGVVLDHRSPGGTPSLADYRAALSVVLAPIAVGVVGVLVTRRRVRAAAGIVVPTMAELWERRRS</sequence>
<dbReference type="InterPro" id="IPR020846">
    <property type="entry name" value="MFS_dom"/>
</dbReference>
<dbReference type="PANTHER" id="PTHR43124">
    <property type="entry name" value="PURINE EFFLUX PUMP PBUE"/>
    <property type="match status" value="1"/>
</dbReference>
<dbReference type="PROSITE" id="PS50850">
    <property type="entry name" value="MFS"/>
    <property type="match status" value="1"/>
</dbReference>
<evidence type="ECO:0000313" key="8">
    <source>
        <dbReference type="EMBL" id="QAY70981.1"/>
    </source>
</evidence>
<dbReference type="OrthoDB" id="4332123at2"/>
<protein>
    <submittedName>
        <fullName evidence="8">MFS transporter</fullName>
    </submittedName>
</protein>
<evidence type="ECO:0000256" key="3">
    <source>
        <dbReference type="ARBA" id="ARBA00022692"/>
    </source>
</evidence>
<keyword evidence="4 6" id="KW-1133">Transmembrane helix</keyword>
<evidence type="ECO:0000256" key="4">
    <source>
        <dbReference type="ARBA" id="ARBA00022989"/>
    </source>
</evidence>
<dbReference type="InterPro" id="IPR011701">
    <property type="entry name" value="MFS"/>
</dbReference>
<dbReference type="Proteomes" id="UP000292118">
    <property type="component" value="Chromosome"/>
</dbReference>
<proteinExistence type="predicted"/>
<dbReference type="KEGG" id="xya:ET471_13875"/>
<evidence type="ECO:0000256" key="2">
    <source>
        <dbReference type="ARBA" id="ARBA00022475"/>
    </source>
</evidence>
<evidence type="ECO:0000256" key="6">
    <source>
        <dbReference type="SAM" id="Phobius"/>
    </source>
</evidence>
<feature type="transmembrane region" description="Helical" evidence="6">
    <location>
        <begin position="246"/>
        <end position="267"/>
    </location>
</feature>
<feature type="domain" description="Major facilitator superfamily (MFS) profile" evidence="7">
    <location>
        <begin position="10"/>
        <end position="403"/>
    </location>
</feature>
<feature type="transmembrane region" description="Helical" evidence="6">
    <location>
        <begin position="77"/>
        <end position="96"/>
    </location>
</feature>
<dbReference type="InterPro" id="IPR036259">
    <property type="entry name" value="MFS_trans_sf"/>
</dbReference>
<feature type="transmembrane region" description="Helical" evidence="6">
    <location>
        <begin position="163"/>
        <end position="185"/>
    </location>
</feature>
<feature type="transmembrane region" description="Helical" evidence="6">
    <location>
        <begin position="375"/>
        <end position="397"/>
    </location>
</feature>
<dbReference type="InterPro" id="IPR050189">
    <property type="entry name" value="MFS_Efflux_Transporters"/>
</dbReference>
<accession>A0A4V0YGF0</accession>
<dbReference type="Gene3D" id="1.20.1250.20">
    <property type="entry name" value="MFS general substrate transporter like domains"/>
    <property type="match status" value="2"/>
</dbReference>
<feature type="transmembrane region" description="Helical" evidence="6">
    <location>
        <begin position="343"/>
        <end position="363"/>
    </location>
</feature>
<dbReference type="RefSeq" id="WP_129189241.1">
    <property type="nucleotide sequence ID" value="NZ_CP035493.1"/>
</dbReference>
<feature type="transmembrane region" description="Helical" evidence="6">
    <location>
        <begin position="279"/>
        <end position="298"/>
    </location>
</feature>
<evidence type="ECO:0000259" key="7">
    <source>
        <dbReference type="PROSITE" id="PS50850"/>
    </source>
</evidence>
<keyword evidence="5 6" id="KW-0472">Membrane</keyword>